<name>A0A9N8F0I7_9STRA</name>
<gene>
    <name evidence="2" type="ORF">SEMRO_2880_G339220.1</name>
</gene>
<dbReference type="Gene3D" id="2.60.120.330">
    <property type="entry name" value="B-lactam Antibiotic, Isopenicillin N Synthase, Chain"/>
    <property type="match status" value="1"/>
</dbReference>
<dbReference type="OrthoDB" id="423406at2759"/>
<dbReference type="SUPFAM" id="SSF51197">
    <property type="entry name" value="Clavaminate synthase-like"/>
    <property type="match status" value="1"/>
</dbReference>
<evidence type="ECO:0000313" key="2">
    <source>
        <dbReference type="EMBL" id="CAB9530432.1"/>
    </source>
</evidence>
<sequence length="464" mass="50738">MMKREVNLGALRRGDPTAVSTATHFLRQDGFVFIEMTTTAHGDVRDDELLEQFREPFQQAADFLQGPARGKGSRDAMVLHGHVSHRYKDSLRLLSGNQFATKSNCPFELKKSLETLVHAMDNAAQDITQALAQHLFQLRSAEEVGRTFQLPLLDTKAADGANYGLVDLVCYHNDAVTPEVVVAAHEDPGLLILALPEMAPGLQLLAGPDEENNEWVSPPPGMGVLWAGKAAQGYARPCSHRVVTNPGTPRIACWHEICTCGQICQPLLERMEANHQELVYKVAVNDVDGNAKCMVQGTKAVLEHLRQSENHDYPSLPQPPPTWIETVFLSVASLWRAGKPDPSRTTQKLSAGVPVPDTVGLPPDGKTSALSANEQNKQNLPSLQLRDKNDSQKNENGTASTTSPKKLFDNNGLGYTVTVEPISRKAGVPGPKVEEVTIRVTVRKNQPKILGLFPFPSFFSGRGK</sequence>
<dbReference type="InterPro" id="IPR027443">
    <property type="entry name" value="IPNS-like_sf"/>
</dbReference>
<accession>A0A9N8F0I7</accession>
<evidence type="ECO:0000313" key="3">
    <source>
        <dbReference type="Proteomes" id="UP001153069"/>
    </source>
</evidence>
<reference evidence="2" key="1">
    <citation type="submission" date="2020-06" db="EMBL/GenBank/DDBJ databases">
        <authorList>
            <consortium name="Plant Systems Biology data submission"/>
        </authorList>
    </citation>
    <scope>NUCLEOTIDE SEQUENCE</scope>
    <source>
        <strain evidence="2">D6</strain>
    </source>
</reference>
<feature type="compositionally biased region" description="Polar residues" evidence="1">
    <location>
        <begin position="368"/>
        <end position="382"/>
    </location>
</feature>
<organism evidence="2 3">
    <name type="scientific">Seminavis robusta</name>
    <dbReference type="NCBI Taxonomy" id="568900"/>
    <lineage>
        <taxon>Eukaryota</taxon>
        <taxon>Sar</taxon>
        <taxon>Stramenopiles</taxon>
        <taxon>Ochrophyta</taxon>
        <taxon>Bacillariophyta</taxon>
        <taxon>Bacillariophyceae</taxon>
        <taxon>Bacillariophycidae</taxon>
        <taxon>Naviculales</taxon>
        <taxon>Naviculaceae</taxon>
        <taxon>Seminavis</taxon>
    </lineage>
</organism>
<comment type="caution">
    <text evidence="2">The sequence shown here is derived from an EMBL/GenBank/DDBJ whole genome shotgun (WGS) entry which is preliminary data.</text>
</comment>
<proteinExistence type="predicted"/>
<protein>
    <submittedName>
        <fullName evidence="2">Uncharacterized protein</fullName>
    </submittedName>
</protein>
<dbReference type="AlphaFoldDB" id="A0A9N8F0I7"/>
<evidence type="ECO:0000256" key="1">
    <source>
        <dbReference type="SAM" id="MobiDB-lite"/>
    </source>
</evidence>
<keyword evidence="3" id="KW-1185">Reference proteome</keyword>
<dbReference type="EMBL" id="CAICTM010002878">
    <property type="protein sequence ID" value="CAB9530432.1"/>
    <property type="molecule type" value="Genomic_DNA"/>
</dbReference>
<feature type="region of interest" description="Disordered" evidence="1">
    <location>
        <begin position="339"/>
        <end position="409"/>
    </location>
</feature>
<feature type="compositionally biased region" description="Polar residues" evidence="1">
    <location>
        <begin position="394"/>
        <end position="404"/>
    </location>
</feature>
<dbReference type="Proteomes" id="UP001153069">
    <property type="component" value="Unassembled WGS sequence"/>
</dbReference>